<dbReference type="SUPFAM" id="SSF101898">
    <property type="entry name" value="NHL repeat"/>
    <property type="match status" value="1"/>
</dbReference>
<evidence type="ECO:0000259" key="1">
    <source>
        <dbReference type="Pfam" id="PF18738"/>
    </source>
</evidence>
<comment type="caution">
    <text evidence="2">The sequence shown here is derived from an EMBL/GenBank/DDBJ whole genome shotgun (WGS) entry which is preliminary data.</text>
</comment>
<reference evidence="2" key="1">
    <citation type="submission" date="2021-03" db="EMBL/GenBank/DDBJ databases">
        <authorList>
            <person name="Bekaert M."/>
        </authorList>
    </citation>
    <scope>NUCLEOTIDE SEQUENCE</scope>
</reference>
<dbReference type="Proteomes" id="UP000683360">
    <property type="component" value="Unassembled WGS sequence"/>
</dbReference>
<feature type="domain" description="DZIP3-like HEPN" evidence="1">
    <location>
        <begin position="354"/>
        <end position="479"/>
    </location>
</feature>
<dbReference type="InterPro" id="IPR050952">
    <property type="entry name" value="TRIM-NHL_E3_ligases"/>
</dbReference>
<gene>
    <name evidence="2" type="ORF">MEDL_42437</name>
</gene>
<dbReference type="GO" id="GO:0008270">
    <property type="term" value="F:zinc ion binding"/>
    <property type="evidence" value="ECO:0007669"/>
    <property type="project" value="UniProtKB-KW"/>
</dbReference>
<accession>A0A8S3T7G6</accession>
<dbReference type="GO" id="GO:0000209">
    <property type="term" value="P:protein polyubiquitination"/>
    <property type="evidence" value="ECO:0007669"/>
    <property type="project" value="TreeGrafter"/>
</dbReference>
<dbReference type="GO" id="GO:0061630">
    <property type="term" value="F:ubiquitin protein ligase activity"/>
    <property type="evidence" value="ECO:0007669"/>
    <property type="project" value="TreeGrafter"/>
</dbReference>
<dbReference type="OrthoDB" id="6109548at2759"/>
<dbReference type="Gene3D" id="2.120.10.30">
    <property type="entry name" value="TolB, C-terminal domain"/>
    <property type="match status" value="1"/>
</dbReference>
<organism evidence="2 3">
    <name type="scientific">Mytilus edulis</name>
    <name type="common">Blue mussel</name>
    <dbReference type="NCBI Taxonomy" id="6550"/>
    <lineage>
        <taxon>Eukaryota</taxon>
        <taxon>Metazoa</taxon>
        <taxon>Spiralia</taxon>
        <taxon>Lophotrochozoa</taxon>
        <taxon>Mollusca</taxon>
        <taxon>Bivalvia</taxon>
        <taxon>Autobranchia</taxon>
        <taxon>Pteriomorphia</taxon>
        <taxon>Mytilida</taxon>
        <taxon>Mytiloidea</taxon>
        <taxon>Mytilidae</taxon>
        <taxon>Mytilinae</taxon>
        <taxon>Mytilus</taxon>
    </lineage>
</organism>
<dbReference type="InterPro" id="IPR011042">
    <property type="entry name" value="6-blade_b-propeller_TolB-like"/>
</dbReference>
<keyword evidence="3" id="KW-1185">Reference proteome</keyword>
<evidence type="ECO:0000313" key="2">
    <source>
        <dbReference type="EMBL" id="CAG2229541.1"/>
    </source>
</evidence>
<sequence length="956" mass="110788">MSTASKERQARLCNIVKNLFPKVMQQIFKECVSPRGLQGKYKQKFITIDFTANEISLMERLPNIDDFTIELCYKILRYENVFSEPSCKWGNVPHDTEVEIGDDVQRILNATNDVIMYNLNKATLTMSAESKERLARLGNIVKKLFPKVMQKILKECISPRGLQVKYQLNNIPTDFTDSEISLMEKLPNLNNFTTELCFKLLRFENLLHEPSCKWGNVPHDTEIEIGDDIQRILNATNDVISRKSDEISQLYYEEFQKRTQEVLKRVDNYLCQDISIQLYQTIQNSDIDITDMLQQLALMQQVNVIQTVDEDSENIERYSRVSRVIIDTFLNIFRDIIRSNISANKLYQMCLPHLKSFSSDQQTVLKGANSSNSYDSMDITLIYKLLREFSLISPPTNGWGNKPEEADMKLADDVERIRRYRNHFAHRCNTNIGTDEFDDYFDKFRDIGCRMDRNFFNKTNYERLIIMHKTCSMDKQMQTKYMNALKQLENIKLQFENKPIKFFWGESFNQSLMNLRSILKEESSEEEKRKVRVQIIFQHEEEVETTIDILNSLRDEINKDLSGIEFIVATKGSVVLHVEILAVLLETDQLLQSTLILFLRRILERITTFNTETIDLVLIPVQEFTQWKAPTTMGEPVYLEFDFEAELFKTNDKMEEQFRHISDAIIIHSNGGGKNNNITATVLPICLEKEEAYSQSLISEENTRKAEESFTQAQTPVKYNLPIFVTLRKQLNITKSSNEKLIISSCIKTGNTLVFTDCNNNRLIICNSDGTDIHHIPLSYKPYYITEIDSNTVAVSCWKSTILIINISTRSITSTIKTSGYCHGISYNDNNLYVVIDRSIIHVMDLTGKVIRTIPAPSYRIIDITVHRDRLDEFQDLQGVTTDNEGNVYVTEERTHTVIVVSDDGEHHRELLTKSDGLKEPCGIYFDKKENILLVCNERNGKAFLFDVKKNKNKHE</sequence>
<dbReference type="PANTHER" id="PTHR24104:SF25">
    <property type="entry name" value="PROTEIN LIN-41"/>
    <property type="match status" value="1"/>
</dbReference>
<proteinExistence type="predicted"/>
<protein>
    <recommendedName>
        <fullName evidence="1">DZIP3-like HEPN domain-containing protein</fullName>
    </recommendedName>
</protein>
<evidence type="ECO:0000313" key="3">
    <source>
        <dbReference type="Proteomes" id="UP000683360"/>
    </source>
</evidence>
<name>A0A8S3T7G6_MYTED</name>
<dbReference type="PANTHER" id="PTHR24104">
    <property type="entry name" value="E3 UBIQUITIN-PROTEIN LIGASE NHLRC1-RELATED"/>
    <property type="match status" value="1"/>
</dbReference>
<dbReference type="EMBL" id="CAJPWZ010002030">
    <property type="protein sequence ID" value="CAG2229541.1"/>
    <property type="molecule type" value="Genomic_DNA"/>
</dbReference>
<dbReference type="AlphaFoldDB" id="A0A8S3T7G6"/>
<dbReference type="InterPro" id="IPR041249">
    <property type="entry name" value="HEPN_DZIP3"/>
</dbReference>
<dbReference type="Pfam" id="PF18738">
    <property type="entry name" value="HEPN_DZIP3"/>
    <property type="match status" value="1"/>
</dbReference>
<dbReference type="GO" id="GO:0043161">
    <property type="term" value="P:proteasome-mediated ubiquitin-dependent protein catabolic process"/>
    <property type="evidence" value="ECO:0007669"/>
    <property type="project" value="TreeGrafter"/>
</dbReference>